<dbReference type="InterPro" id="IPR010044">
    <property type="entry name" value="MTAP"/>
</dbReference>
<dbReference type="InterPro" id="IPR000845">
    <property type="entry name" value="Nucleoside_phosphorylase_d"/>
</dbReference>
<name>A0A8E7AUY2_9EURY</name>
<dbReference type="GeneID" id="65097859"/>
<dbReference type="CDD" id="cd09010">
    <property type="entry name" value="MTAP_SsMTAPII_like_MTIP"/>
    <property type="match status" value="1"/>
</dbReference>
<accession>A0A8E7AUY2</accession>
<dbReference type="GO" id="GO:0017061">
    <property type="term" value="F:S-methyl-5-thioadenosine phosphorylase activity"/>
    <property type="evidence" value="ECO:0007669"/>
    <property type="project" value="InterPro"/>
</dbReference>
<evidence type="ECO:0000259" key="3">
    <source>
        <dbReference type="Pfam" id="PF01048"/>
    </source>
</evidence>
<sequence>MLGIIGGTSLLDYKGSEFSKFEQNTPYGTSELFKGDGFLLLLRHQNRCAPHKIPYRSHIAALKLAGAEQIIALGSTGSLIEDIPPGTRIIPDDFVSLAPIPSIYNHSIGHANPMFDSYLRSHLANLCPDAKKGGTYIQTCGPRLESRPEIIWMSQLAHVVGMTIGSELTVAHELNLPFAAICTIDNYANGICNAEISYDSILKTVRENQEKTLELLNHIIESVS</sequence>
<dbReference type="PANTHER" id="PTHR42679:SF2">
    <property type="entry name" value="S-METHYL-5'-THIOADENOSINE PHOSPHORYLASE"/>
    <property type="match status" value="1"/>
</dbReference>
<dbReference type="GO" id="GO:0005829">
    <property type="term" value="C:cytosol"/>
    <property type="evidence" value="ECO:0007669"/>
    <property type="project" value="TreeGrafter"/>
</dbReference>
<proteinExistence type="predicted"/>
<organism evidence="4 5">
    <name type="scientific">Methanospirillum purgamenti</name>
    <dbReference type="NCBI Taxonomy" id="2834276"/>
    <lineage>
        <taxon>Archaea</taxon>
        <taxon>Methanobacteriati</taxon>
        <taxon>Methanobacteriota</taxon>
        <taxon>Stenosarchaea group</taxon>
        <taxon>Methanomicrobia</taxon>
        <taxon>Methanomicrobiales</taxon>
        <taxon>Methanospirillaceae</taxon>
        <taxon>Methanospirillum</taxon>
    </lineage>
</organism>
<evidence type="ECO:0000256" key="1">
    <source>
        <dbReference type="ARBA" id="ARBA00022676"/>
    </source>
</evidence>
<gene>
    <name evidence="4" type="ORF">KHC33_11705</name>
</gene>
<dbReference type="Pfam" id="PF01048">
    <property type="entry name" value="PNP_UDP_1"/>
    <property type="match status" value="1"/>
</dbReference>
<dbReference type="Gene3D" id="3.40.50.1580">
    <property type="entry name" value="Nucleoside phosphorylase domain"/>
    <property type="match status" value="1"/>
</dbReference>
<feature type="domain" description="Nucleoside phosphorylase" evidence="3">
    <location>
        <begin position="22"/>
        <end position="221"/>
    </location>
</feature>
<dbReference type="RefSeq" id="WP_214418814.1">
    <property type="nucleotide sequence ID" value="NZ_CP075546.1"/>
</dbReference>
<dbReference type="Proteomes" id="UP000680656">
    <property type="component" value="Chromosome"/>
</dbReference>
<evidence type="ECO:0000256" key="2">
    <source>
        <dbReference type="ARBA" id="ARBA00022679"/>
    </source>
</evidence>
<dbReference type="EMBL" id="CP075546">
    <property type="protein sequence ID" value="QVV87997.1"/>
    <property type="molecule type" value="Genomic_DNA"/>
</dbReference>
<dbReference type="InterPro" id="IPR035994">
    <property type="entry name" value="Nucleoside_phosphorylase_sf"/>
</dbReference>
<dbReference type="GO" id="GO:0019509">
    <property type="term" value="P:L-methionine salvage from methylthioadenosine"/>
    <property type="evidence" value="ECO:0007669"/>
    <property type="project" value="TreeGrafter"/>
</dbReference>
<keyword evidence="2" id="KW-0808">Transferase</keyword>
<keyword evidence="5" id="KW-1185">Reference proteome</keyword>
<dbReference type="PANTHER" id="PTHR42679">
    <property type="entry name" value="S-METHYL-5'-THIOADENOSINE PHOSPHORYLASE"/>
    <property type="match status" value="1"/>
</dbReference>
<dbReference type="SUPFAM" id="SSF53167">
    <property type="entry name" value="Purine and uridine phosphorylases"/>
    <property type="match status" value="1"/>
</dbReference>
<reference evidence="4 5" key="1">
    <citation type="submission" date="2021-05" db="EMBL/GenBank/DDBJ databases">
        <title>A novel Methanospirillum isolate from a pyrite-forming mixed culture.</title>
        <authorList>
            <person name="Bunk B."/>
            <person name="Sproer C."/>
            <person name="Spring S."/>
            <person name="Pester M."/>
        </authorList>
    </citation>
    <scope>NUCLEOTIDE SEQUENCE [LARGE SCALE GENOMIC DNA]</scope>
    <source>
        <strain evidence="4 5">J.3.6.1-F.2.7.3</strain>
    </source>
</reference>
<dbReference type="AlphaFoldDB" id="A0A8E7AUY2"/>
<dbReference type="KEGG" id="mrtj:KHC33_11705"/>
<evidence type="ECO:0000313" key="5">
    <source>
        <dbReference type="Proteomes" id="UP000680656"/>
    </source>
</evidence>
<protein>
    <submittedName>
        <fullName evidence="4">MTAP family purine nucleoside phosphorylase</fullName>
    </submittedName>
</protein>
<keyword evidence="1" id="KW-0328">Glycosyltransferase</keyword>
<dbReference type="GO" id="GO:0009116">
    <property type="term" value="P:nucleoside metabolic process"/>
    <property type="evidence" value="ECO:0007669"/>
    <property type="project" value="InterPro"/>
</dbReference>
<evidence type="ECO:0000313" key="4">
    <source>
        <dbReference type="EMBL" id="QVV87997.1"/>
    </source>
</evidence>